<evidence type="ECO:0000259" key="19">
    <source>
        <dbReference type="PROSITE" id="PS51193"/>
    </source>
</evidence>
<dbReference type="SMART" id="SM00488">
    <property type="entry name" value="DEXDc2"/>
    <property type="match status" value="1"/>
</dbReference>
<dbReference type="Gene3D" id="1.10.30.20">
    <property type="entry name" value="Bacterial XPD DNA helicase, FeS cluster domain"/>
    <property type="match status" value="1"/>
</dbReference>
<keyword evidence="8" id="KW-0347">Helicase</keyword>
<dbReference type="PANTHER" id="PTHR11472">
    <property type="entry name" value="DNA REPAIR DEAD HELICASE RAD3/XP-D SUBFAMILY MEMBER"/>
    <property type="match status" value="1"/>
</dbReference>
<evidence type="ECO:0000313" key="20">
    <source>
        <dbReference type="EMBL" id="KAK1388643.1"/>
    </source>
</evidence>
<keyword evidence="12" id="KW-0238">DNA-binding</keyword>
<evidence type="ECO:0000256" key="16">
    <source>
        <dbReference type="ARBA" id="ARBA00049360"/>
    </source>
</evidence>
<keyword evidence="7" id="KW-0378">Hydrolase</keyword>
<comment type="caution">
    <text evidence="20">The sequence shown here is derived from an EMBL/GenBank/DDBJ whole genome shotgun (WGS) entry which is preliminary data.</text>
</comment>
<keyword evidence="13" id="KW-0234">DNA repair</keyword>
<evidence type="ECO:0000256" key="8">
    <source>
        <dbReference type="ARBA" id="ARBA00022806"/>
    </source>
</evidence>
<evidence type="ECO:0000256" key="4">
    <source>
        <dbReference type="ARBA" id="ARBA00022723"/>
    </source>
</evidence>
<keyword evidence="15" id="KW-0539">Nucleus</keyword>
<dbReference type="PROSITE" id="PS51193">
    <property type="entry name" value="HELICASE_ATP_BIND_2"/>
    <property type="match status" value="1"/>
</dbReference>
<dbReference type="EMBL" id="JAUIZM010000004">
    <property type="protein sequence ID" value="KAK1388643.1"/>
    <property type="molecule type" value="Genomic_DNA"/>
</dbReference>
<evidence type="ECO:0000256" key="10">
    <source>
        <dbReference type="ARBA" id="ARBA00023004"/>
    </source>
</evidence>
<keyword evidence="6" id="KW-0227">DNA damage</keyword>
<dbReference type="CDD" id="cd18788">
    <property type="entry name" value="SF2_C_XPD"/>
    <property type="match status" value="1"/>
</dbReference>
<dbReference type="SUPFAM" id="SSF52540">
    <property type="entry name" value="P-loop containing nucleoside triphosphate hydrolases"/>
    <property type="match status" value="1"/>
</dbReference>
<evidence type="ECO:0000256" key="7">
    <source>
        <dbReference type="ARBA" id="ARBA00022801"/>
    </source>
</evidence>
<dbReference type="Gene3D" id="3.40.50.300">
    <property type="entry name" value="P-loop containing nucleotide triphosphate hydrolases"/>
    <property type="match status" value="3"/>
</dbReference>
<reference evidence="20" key="2">
    <citation type="submission" date="2023-05" db="EMBL/GenBank/DDBJ databases">
        <authorList>
            <person name="Schelkunov M.I."/>
        </authorList>
    </citation>
    <scope>NUCLEOTIDE SEQUENCE</scope>
    <source>
        <strain evidence="20">Hsosn_3</strain>
        <tissue evidence="20">Leaf</tissue>
    </source>
</reference>
<evidence type="ECO:0000256" key="6">
    <source>
        <dbReference type="ARBA" id="ARBA00022763"/>
    </source>
</evidence>
<dbReference type="Pfam" id="PF13307">
    <property type="entry name" value="Helicase_C_2"/>
    <property type="match status" value="1"/>
</dbReference>
<accession>A0AAD8IP44</accession>
<feature type="region of interest" description="Disordered" evidence="18">
    <location>
        <begin position="958"/>
        <end position="978"/>
    </location>
</feature>
<keyword evidence="5" id="KW-0547">Nucleotide-binding</keyword>
<comment type="similarity">
    <text evidence="2">Belongs to the helicase family. RAD3/XPD subfamily.</text>
</comment>
<evidence type="ECO:0000256" key="15">
    <source>
        <dbReference type="ARBA" id="ARBA00023242"/>
    </source>
</evidence>
<dbReference type="InterPro" id="IPR014013">
    <property type="entry name" value="Helic_SF1/SF2_ATP-bd_DinG/Rad3"/>
</dbReference>
<keyword evidence="21" id="KW-1185">Reference proteome</keyword>
<comment type="catalytic activity">
    <reaction evidence="16">
        <text>ATP + H2O = ADP + phosphate + H(+)</text>
        <dbReference type="Rhea" id="RHEA:13065"/>
        <dbReference type="ChEBI" id="CHEBI:15377"/>
        <dbReference type="ChEBI" id="CHEBI:15378"/>
        <dbReference type="ChEBI" id="CHEBI:30616"/>
        <dbReference type="ChEBI" id="CHEBI:43474"/>
        <dbReference type="ChEBI" id="CHEBI:456216"/>
    </reaction>
</comment>
<dbReference type="GO" id="GO:1990918">
    <property type="term" value="P:double-strand break repair involved in meiotic recombination"/>
    <property type="evidence" value="ECO:0007669"/>
    <property type="project" value="TreeGrafter"/>
</dbReference>
<reference evidence="20" key="1">
    <citation type="submission" date="2023-02" db="EMBL/GenBank/DDBJ databases">
        <title>Genome of toxic invasive species Heracleum sosnowskyi carries increased number of genes despite the absence of recent whole-genome duplications.</title>
        <authorList>
            <person name="Schelkunov M."/>
            <person name="Shtratnikova V."/>
            <person name="Makarenko M."/>
            <person name="Klepikova A."/>
            <person name="Omelchenko D."/>
            <person name="Novikova G."/>
            <person name="Obukhova E."/>
            <person name="Bogdanov V."/>
            <person name="Penin A."/>
            <person name="Logacheva M."/>
        </authorList>
    </citation>
    <scope>NUCLEOTIDE SEQUENCE</scope>
    <source>
        <strain evidence="20">Hsosn_3</strain>
        <tissue evidence="20">Leaf</tissue>
    </source>
</reference>
<name>A0AAD8IP44_9APIA</name>
<dbReference type="InterPro" id="IPR045028">
    <property type="entry name" value="DinG/Rad3-like"/>
</dbReference>
<dbReference type="Proteomes" id="UP001237642">
    <property type="component" value="Unassembled WGS sequence"/>
</dbReference>
<feature type="domain" description="Helicase ATP-binding" evidence="19">
    <location>
        <begin position="22"/>
        <end position="335"/>
    </location>
</feature>
<evidence type="ECO:0000256" key="1">
    <source>
        <dbReference type="ARBA" id="ARBA00004123"/>
    </source>
</evidence>
<dbReference type="GO" id="GO:0006289">
    <property type="term" value="P:nucleotide-excision repair"/>
    <property type="evidence" value="ECO:0007669"/>
    <property type="project" value="TreeGrafter"/>
</dbReference>
<evidence type="ECO:0000256" key="2">
    <source>
        <dbReference type="ARBA" id="ARBA00009146"/>
    </source>
</evidence>
<dbReference type="GO" id="GO:0003678">
    <property type="term" value="F:DNA helicase activity"/>
    <property type="evidence" value="ECO:0007669"/>
    <property type="project" value="InterPro"/>
</dbReference>
<evidence type="ECO:0000256" key="12">
    <source>
        <dbReference type="ARBA" id="ARBA00023125"/>
    </source>
</evidence>
<dbReference type="InterPro" id="IPR006555">
    <property type="entry name" value="ATP-dep_Helicase_C"/>
</dbReference>
<dbReference type="InterPro" id="IPR006554">
    <property type="entry name" value="Helicase-like_DEXD_c2"/>
</dbReference>
<dbReference type="GO" id="GO:0005634">
    <property type="term" value="C:nucleus"/>
    <property type="evidence" value="ECO:0007669"/>
    <property type="project" value="UniProtKB-SubCell"/>
</dbReference>
<evidence type="ECO:0000313" key="21">
    <source>
        <dbReference type="Proteomes" id="UP001237642"/>
    </source>
</evidence>
<dbReference type="Gene3D" id="1.10.275.40">
    <property type="match status" value="1"/>
</dbReference>
<dbReference type="PANTHER" id="PTHR11472:SF47">
    <property type="entry name" value="FANCONI ANEMIA GROUP J PROTEIN"/>
    <property type="match status" value="1"/>
</dbReference>
<dbReference type="Pfam" id="PF06733">
    <property type="entry name" value="DEAD_2"/>
    <property type="match status" value="1"/>
</dbReference>
<dbReference type="GO" id="GO:0005524">
    <property type="term" value="F:ATP binding"/>
    <property type="evidence" value="ECO:0007669"/>
    <property type="project" value="UniProtKB-KW"/>
</dbReference>
<comment type="subcellular location">
    <subcellularLocation>
        <location evidence="1">Nucleus</location>
    </subcellularLocation>
</comment>
<dbReference type="InterPro" id="IPR027417">
    <property type="entry name" value="P-loop_NTPase"/>
</dbReference>
<evidence type="ECO:0000256" key="14">
    <source>
        <dbReference type="ARBA" id="ARBA00023235"/>
    </source>
</evidence>
<evidence type="ECO:0000256" key="11">
    <source>
        <dbReference type="ARBA" id="ARBA00023014"/>
    </source>
</evidence>
<evidence type="ECO:0000256" key="9">
    <source>
        <dbReference type="ARBA" id="ARBA00022840"/>
    </source>
</evidence>
<gene>
    <name evidence="20" type="ORF">POM88_016821</name>
</gene>
<evidence type="ECO:0000256" key="17">
    <source>
        <dbReference type="ARBA" id="ARBA00073810"/>
    </source>
</evidence>
<sequence>MVSKESQPPINNPRSRNVLNLVGIPVEFPYKPYGSQLSYMSRVISTLDRAQRDGHCHALLESPTGTGKSLSLLCSALAWQKNCQAKLDASNLSHSKPDPEAVNDPFGRGGGFVPDIDPSGNSDATPLVANDKTPKKAPKIFYASRTHSQITQVIREFRKTTYRVPMAVLASRKNYCTNQQICGRDNIDEQCKLLLKGRKVGCPEYTNVLRVKVHPSLKEGGCNEVHDVEDLLKLGLAVKGCSYFAARKMATEAQIVFCPYNYVINPVIRKAMEVDIREAIVILDEAHNIEDITRDAGSFEVEEDTLLQLQNELEQLSLADERTYQPLYETIENIISWIRRRKKFLAKQGFQHHCTSWTGEEALRELQEASISQQSFPILKQCAAGAIQAASEAEEEVPHLSGMAAMVLEGLFTTLDYFFSKDGLHIHDYQLIVQDIVKKDSGNSSGDWICSFGLWCLNPAVVFKEIADLSLSVILTSGTLSPMASFSSELGVQFGTCLEAPHVIDVESQLWAAVIASGPGNYPLNASYKTADSYSFQDSLGLSLEEICKIVPAGCLVFFPSYKLMDKLSSRWHETGQWSRLNAQKSLFVEPRGGNSDDFDDTLKGYYNSIQQGGRRDVERKRKGKILGMKNLKGIDSTAKSKKGAAFLAVCRGKASEGIDFSDDNARVVVIVGIPFPNVFDIQVAQKKKFNDTYKSSKNLLSGNEWYCQQAFRALNQAAGRCIRHRFDYGAIIFIDERFCEKRNTAYISKWIRKSIRQYDDFDQSLEGLQSFFKDIKERVDKNADALHNINVKIDNVGLTGTHKVSTERIKKLNKTNCCMEEVTCSSKLQTVKIAPMRPEEVIDLECDTGIDRCIQSPPVAPSPDYHDVCIVKETPAVYGCNIVDSPKVLSRDGFNSSTVPQQPADIPEHLNLPNTGKSLLVTPERIVSTNANSVMHETESSLNASINSHIQKRRKSVGWSSSYGHRQSDTPEPRTPVGDNFIRSTTTAAHENCCVDRFYENNGPGSKFGRTIVDLTPTLENCSSSSASSDHITNMRLQIFCSLCKKPLGLPENNLYVMCSITPLSKIHLASLWKKMLQPSAISGSPNIPILICDVSSIDQQLFNATVEGAPEQGVWCKEDGCVFNTICCPFCSHPNSCLGVQVMATDASNVRLLNKILFYLDCLEIKNLEDLHVKDLSPSSGRNIRFQDSSPSSGPKIQFQDLSPSSFPKIDRSAVLASIDKFAYSPQMKNSEGWRTTRSKMRLPRKSLHSTADERYVLLMKFKQALANLIPFTLNLKGTDSHIIERHFEAMYSSGSASWSVTWMLCIALVLV</sequence>
<dbReference type="GO" id="GO:0046872">
    <property type="term" value="F:metal ion binding"/>
    <property type="evidence" value="ECO:0007669"/>
    <property type="project" value="UniProtKB-KW"/>
</dbReference>
<evidence type="ECO:0000256" key="3">
    <source>
        <dbReference type="ARBA" id="ARBA00022485"/>
    </source>
</evidence>
<proteinExistence type="inferred from homology"/>
<keyword evidence="9" id="KW-0067">ATP-binding</keyword>
<dbReference type="GO" id="GO:0051539">
    <property type="term" value="F:4 iron, 4 sulfur cluster binding"/>
    <property type="evidence" value="ECO:0007669"/>
    <property type="project" value="UniProtKB-KW"/>
</dbReference>
<keyword evidence="10" id="KW-0408">Iron</keyword>
<keyword evidence="3" id="KW-0004">4Fe-4S</keyword>
<keyword evidence="14" id="KW-0413">Isomerase</keyword>
<dbReference type="InterPro" id="IPR042493">
    <property type="entry name" value="XPD_DNA_FeS"/>
</dbReference>
<dbReference type="SMART" id="SM00491">
    <property type="entry name" value="HELICc2"/>
    <property type="match status" value="1"/>
</dbReference>
<dbReference type="InterPro" id="IPR010614">
    <property type="entry name" value="RAD3-like_helicase_DEAD"/>
</dbReference>
<dbReference type="FunFam" id="3.40.50.300:FF:000431">
    <property type="entry name" value="Regulator of telomere elongation helicase 1"/>
    <property type="match status" value="1"/>
</dbReference>
<protein>
    <recommendedName>
        <fullName evidence="17">Regulator of telomere elongation helicase 1 homolog</fullName>
    </recommendedName>
</protein>
<keyword evidence="4" id="KW-0479">Metal-binding</keyword>
<organism evidence="20 21">
    <name type="scientific">Heracleum sosnowskyi</name>
    <dbReference type="NCBI Taxonomy" id="360622"/>
    <lineage>
        <taxon>Eukaryota</taxon>
        <taxon>Viridiplantae</taxon>
        <taxon>Streptophyta</taxon>
        <taxon>Embryophyta</taxon>
        <taxon>Tracheophyta</taxon>
        <taxon>Spermatophyta</taxon>
        <taxon>Magnoliopsida</taxon>
        <taxon>eudicotyledons</taxon>
        <taxon>Gunneridae</taxon>
        <taxon>Pentapetalae</taxon>
        <taxon>asterids</taxon>
        <taxon>campanulids</taxon>
        <taxon>Apiales</taxon>
        <taxon>Apiaceae</taxon>
        <taxon>Apioideae</taxon>
        <taxon>apioid superclade</taxon>
        <taxon>Tordylieae</taxon>
        <taxon>Tordyliinae</taxon>
        <taxon>Heracleum</taxon>
    </lineage>
</organism>
<dbReference type="GO" id="GO:0016818">
    <property type="term" value="F:hydrolase activity, acting on acid anhydrides, in phosphorus-containing anhydrides"/>
    <property type="evidence" value="ECO:0007669"/>
    <property type="project" value="InterPro"/>
</dbReference>
<evidence type="ECO:0000256" key="13">
    <source>
        <dbReference type="ARBA" id="ARBA00023204"/>
    </source>
</evidence>
<dbReference type="GO" id="GO:0003677">
    <property type="term" value="F:DNA binding"/>
    <property type="evidence" value="ECO:0007669"/>
    <property type="project" value="UniProtKB-KW"/>
</dbReference>
<keyword evidence="11" id="KW-0411">Iron-sulfur</keyword>
<evidence type="ECO:0000256" key="18">
    <source>
        <dbReference type="SAM" id="MobiDB-lite"/>
    </source>
</evidence>
<evidence type="ECO:0000256" key="5">
    <source>
        <dbReference type="ARBA" id="ARBA00022741"/>
    </source>
</evidence>